<sequence length="105" mass="11899">MVVLTSLFVSYDVLCVLVQVERPLFTTDDDVLPNAFERPADSGPQQGMESTTLLSVDELLNSIVELYDPMIPLLANDSDNYSTPRDRWEWNCLGSVVPYNFMMPH</sequence>
<accession>A0AAW2D0Z7</accession>
<reference evidence="2 3" key="1">
    <citation type="submission" date="2024-01" db="EMBL/GenBank/DDBJ databases">
        <title>A telomere-to-telomere, gap-free genome of sweet tea (Lithocarpus litseifolius).</title>
        <authorList>
            <person name="Zhou J."/>
        </authorList>
    </citation>
    <scope>NUCLEOTIDE SEQUENCE [LARGE SCALE GENOMIC DNA]</scope>
    <source>
        <strain evidence="2">Zhou-2022a</strain>
        <tissue evidence="2">Leaf</tissue>
    </source>
</reference>
<comment type="caution">
    <text evidence="2">The sequence shown here is derived from an EMBL/GenBank/DDBJ whole genome shotgun (WGS) entry which is preliminary data.</text>
</comment>
<evidence type="ECO:0000313" key="2">
    <source>
        <dbReference type="EMBL" id="KAL0004002.1"/>
    </source>
</evidence>
<feature type="chain" id="PRO_5043710736" evidence="1">
    <location>
        <begin position="16"/>
        <end position="105"/>
    </location>
</feature>
<name>A0AAW2D0Z7_9ROSI</name>
<dbReference type="AlphaFoldDB" id="A0AAW2D0Z7"/>
<dbReference type="EMBL" id="JAZDWU010000004">
    <property type="protein sequence ID" value="KAL0004002.1"/>
    <property type="molecule type" value="Genomic_DNA"/>
</dbReference>
<proteinExistence type="predicted"/>
<gene>
    <name evidence="2" type="ORF">SO802_011563</name>
</gene>
<dbReference type="Proteomes" id="UP001459277">
    <property type="component" value="Unassembled WGS sequence"/>
</dbReference>
<organism evidence="2 3">
    <name type="scientific">Lithocarpus litseifolius</name>
    <dbReference type="NCBI Taxonomy" id="425828"/>
    <lineage>
        <taxon>Eukaryota</taxon>
        <taxon>Viridiplantae</taxon>
        <taxon>Streptophyta</taxon>
        <taxon>Embryophyta</taxon>
        <taxon>Tracheophyta</taxon>
        <taxon>Spermatophyta</taxon>
        <taxon>Magnoliopsida</taxon>
        <taxon>eudicotyledons</taxon>
        <taxon>Gunneridae</taxon>
        <taxon>Pentapetalae</taxon>
        <taxon>rosids</taxon>
        <taxon>fabids</taxon>
        <taxon>Fagales</taxon>
        <taxon>Fagaceae</taxon>
        <taxon>Lithocarpus</taxon>
    </lineage>
</organism>
<protein>
    <submittedName>
        <fullName evidence="2">Uncharacterized protein</fullName>
    </submittedName>
</protein>
<evidence type="ECO:0000313" key="3">
    <source>
        <dbReference type="Proteomes" id="UP001459277"/>
    </source>
</evidence>
<evidence type="ECO:0000256" key="1">
    <source>
        <dbReference type="SAM" id="SignalP"/>
    </source>
</evidence>
<feature type="signal peptide" evidence="1">
    <location>
        <begin position="1"/>
        <end position="15"/>
    </location>
</feature>
<keyword evidence="1" id="KW-0732">Signal</keyword>
<keyword evidence="3" id="KW-1185">Reference proteome</keyword>